<proteinExistence type="predicted"/>
<dbReference type="Proteomes" id="UP001062846">
    <property type="component" value="Chromosome 4"/>
</dbReference>
<reference evidence="1" key="1">
    <citation type="submission" date="2022-02" db="EMBL/GenBank/DDBJ databases">
        <title>Plant Genome Project.</title>
        <authorList>
            <person name="Zhang R.-G."/>
        </authorList>
    </citation>
    <scope>NUCLEOTIDE SEQUENCE</scope>
    <source>
        <strain evidence="1">AT1</strain>
    </source>
</reference>
<name>A0ACC0P4E6_RHOML</name>
<keyword evidence="2" id="KW-1185">Reference proteome</keyword>
<evidence type="ECO:0000313" key="1">
    <source>
        <dbReference type="EMBL" id="KAI8560046.1"/>
    </source>
</evidence>
<accession>A0ACC0P4E6</accession>
<protein>
    <submittedName>
        <fullName evidence="1">Uncharacterized protein</fullName>
    </submittedName>
</protein>
<evidence type="ECO:0000313" key="2">
    <source>
        <dbReference type="Proteomes" id="UP001062846"/>
    </source>
</evidence>
<gene>
    <name evidence="1" type="ORF">RHMOL_Rhmol04G0224500</name>
</gene>
<dbReference type="EMBL" id="CM046391">
    <property type="protein sequence ID" value="KAI8560046.1"/>
    <property type="molecule type" value="Genomic_DNA"/>
</dbReference>
<sequence length="211" mass="24331">MLVLRDSRPLHLRKRPLKGFTQPKFTKYDSKSEAYTHLAYYKHVMSLFLRNEPSDNAFMCKVFPVSLGNLGLTWFNELPARSISLCDTFIARFVISNTHEKEIDSLLALRKRAVETLCQYVGRYWELFNEIEGCDEVILARGFKLGLTTQDKQVYDDLAWNKPGSMKELMTRIEGWCQLIESKTKRGIRKPVSMKVPIVLAAISSRPSHTP</sequence>
<comment type="caution">
    <text evidence="1">The sequence shown here is derived from an EMBL/GenBank/DDBJ whole genome shotgun (WGS) entry which is preliminary data.</text>
</comment>
<organism evidence="1 2">
    <name type="scientific">Rhododendron molle</name>
    <name type="common">Chinese azalea</name>
    <name type="synonym">Azalea mollis</name>
    <dbReference type="NCBI Taxonomy" id="49168"/>
    <lineage>
        <taxon>Eukaryota</taxon>
        <taxon>Viridiplantae</taxon>
        <taxon>Streptophyta</taxon>
        <taxon>Embryophyta</taxon>
        <taxon>Tracheophyta</taxon>
        <taxon>Spermatophyta</taxon>
        <taxon>Magnoliopsida</taxon>
        <taxon>eudicotyledons</taxon>
        <taxon>Gunneridae</taxon>
        <taxon>Pentapetalae</taxon>
        <taxon>asterids</taxon>
        <taxon>Ericales</taxon>
        <taxon>Ericaceae</taxon>
        <taxon>Ericoideae</taxon>
        <taxon>Rhodoreae</taxon>
        <taxon>Rhododendron</taxon>
    </lineage>
</organism>